<evidence type="ECO:0000256" key="7">
    <source>
        <dbReference type="RuleBase" id="RU004016"/>
    </source>
</evidence>
<keyword evidence="11" id="KW-1185">Reference proteome</keyword>
<dbReference type="InterPro" id="IPR012338">
    <property type="entry name" value="Beta-lactam/transpept-like"/>
</dbReference>
<dbReference type="Gene3D" id="3.40.710.10">
    <property type="entry name" value="DD-peptidase/beta-lactamase superfamily"/>
    <property type="match status" value="1"/>
</dbReference>
<evidence type="ECO:0000256" key="6">
    <source>
        <dbReference type="ARBA" id="ARBA00023316"/>
    </source>
</evidence>
<keyword evidence="10" id="KW-0121">Carboxypeptidase</keyword>
<evidence type="ECO:0000256" key="2">
    <source>
        <dbReference type="ARBA" id="ARBA00022729"/>
    </source>
</evidence>
<feature type="signal peptide" evidence="8">
    <location>
        <begin position="1"/>
        <end position="22"/>
    </location>
</feature>
<keyword evidence="4" id="KW-0133">Cell shape</keyword>
<keyword evidence="10" id="KW-0645">Protease</keyword>
<dbReference type="RefSeq" id="WP_381537165.1">
    <property type="nucleotide sequence ID" value="NZ_JBHUGI010000024.1"/>
</dbReference>
<sequence length="332" mass="36857">MKRTLFIVLFMSLFLFIGSADASARQAWAVIDAETGRLLMGSNENVRLPIASLTKIWTALTVIESRSLLSEVIISPEAASAEGSSIYLQQNQVENVDGLLYGLMLRSGNDAAHALAEHTGGSLAGFVDLMNTKALFYGLQDTVFTNPSGLHDEEHMSTAYETARMLFFAMKNEKFKKIAETKNYSYKIEDISYNWRNKHRLIHSEPTAIAGKTGFTKAAGRTLATYFQKDDKKVIVVTLNDGNDWNTHKNLANQAFKSYKLVTVAKKGTYSILPGIDGELESPIRILLKKGEKKNLFSVVRIPRGKKALSNGDWTITLNNETLVTSPILIKQ</sequence>
<keyword evidence="3 10" id="KW-0378">Hydrolase</keyword>
<dbReference type="InterPro" id="IPR001967">
    <property type="entry name" value="Peptidase_S11_N"/>
</dbReference>
<dbReference type="PANTHER" id="PTHR21581:SF33">
    <property type="entry name" value="D-ALANYL-D-ALANINE CARBOXYPEPTIDASE DACB"/>
    <property type="match status" value="1"/>
</dbReference>
<evidence type="ECO:0000256" key="1">
    <source>
        <dbReference type="ARBA" id="ARBA00007164"/>
    </source>
</evidence>
<dbReference type="EC" id="3.4.-.-" evidence="10"/>
<reference evidence="11" key="1">
    <citation type="journal article" date="2019" name="Int. J. Syst. Evol. Microbiol.">
        <title>The Global Catalogue of Microorganisms (GCM) 10K type strain sequencing project: providing services to taxonomists for standard genome sequencing and annotation.</title>
        <authorList>
            <consortium name="The Broad Institute Genomics Platform"/>
            <consortium name="The Broad Institute Genome Sequencing Center for Infectious Disease"/>
            <person name="Wu L."/>
            <person name="Ma J."/>
        </authorList>
    </citation>
    <scope>NUCLEOTIDE SEQUENCE [LARGE SCALE GENOMIC DNA]</scope>
    <source>
        <strain evidence="11">CGMCC 4.7177</strain>
    </source>
</reference>
<organism evidence="10 11">
    <name type="scientific">Sporosarcina siberiensis</name>
    <dbReference type="NCBI Taxonomy" id="1365606"/>
    <lineage>
        <taxon>Bacteria</taxon>
        <taxon>Bacillati</taxon>
        <taxon>Bacillota</taxon>
        <taxon>Bacilli</taxon>
        <taxon>Bacillales</taxon>
        <taxon>Caryophanaceae</taxon>
        <taxon>Sporosarcina</taxon>
    </lineage>
</organism>
<comment type="similarity">
    <text evidence="1 7">Belongs to the peptidase S11 family.</text>
</comment>
<keyword evidence="6" id="KW-0961">Cell wall biogenesis/degradation</keyword>
<dbReference type="Pfam" id="PF00768">
    <property type="entry name" value="Peptidase_S11"/>
    <property type="match status" value="1"/>
</dbReference>
<evidence type="ECO:0000256" key="3">
    <source>
        <dbReference type="ARBA" id="ARBA00022801"/>
    </source>
</evidence>
<evidence type="ECO:0000256" key="4">
    <source>
        <dbReference type="ARBA" id="ARBA00022960"/>
    </source>
</evidence>
<dbReference type="SUPFAM" id="SSF56601">
    <property type="entry name" value="beta-lactamase/transpeptidase-like"/>
    <property type="match status" value="1"/>
</dbReference>
<dbReference type="Proteomes" id="UP001597218">
    <property type="component" value="Unassembled WGS sequence"/>
</dbReference>
<evidence type="ECO:0000256" key="8">
    <source>
        <dbReference type="SAM" id="SignalP"/>
    </source>
</evidence>
<proteinExistence type="inferred from homology"/>
<protein>
    <submittedName>
        <fullName evidence="10">D-alanyl-D-alanine carboxypeptidase family protein</fullName>
        <ecNumber evidence="10">3.4.-.-</ecNumber>
    </submittedName>
</protein>
<evidence type="ECO:0000313" key="11">
    <source>
        <dbReference type="Proteomes" id="UP001597218"/>
    </source>
</evidence>
<dbReference type="PRINTS" id="PR00725">
    <property type="entry name" value="DADACBPTASE1"/>
</dbReference>
<name>A0ABW4SHQ5_9BACL</name>
<feature type="chain" id="PRO_5046243915" evidence="8">
    <location>
        <begin position="23"/>
        <end position="332"/>
    </location>
</feature>
<evidence type="ECO:0000313" key="10">
    <source>
        <dbReference type="EMBL" id="MFD1928107.1"/>
    </source>
</evidence>
<gene>
    <name evidence="10" type="ORF">ACFSFY_08550</name>
</gene>
<dbReference type="EMBL" id="JBHUGI010000024">
    <property type="protein sequence ID" value="MFD1928107.1"/>
    <property type="molecule type" value="Genomic_DNA"/>
</dbReference>
<dbReference type="PANTHER" id="PTHR21581">
    <property type="entry name" value="D-ALANYL-D-ALANINE CARBOXYPEPTIDASE"/>
    <property type="match status" value="1"/>
</dbReference>
<evidence type="ECO:0000256" key="5">
    <source>
        <dbReference type="ARBA" id="ARBA00022984"/>
    </source>
</evidence>
<accession>A0ABW4SHQ5</accession>
<keyword evidence="2 8" id="KW-0732">Signal</keyword>
<keyword evidence="5" id="KW-0573">Peptidoglycan synthesis</keyword>
<feature type="domain" description="Peptidase S11 D-alanyl-D-alanine carboxypeptidase A N-terminal" evidence="9">
    <location>
        <begin position="22"/>
        <end position="241"/>
    </location>
</feature>
<comment type="caution">
    <text evidence="10">The sequence shown here is derived from an EMBL/GenBank/DDBJ whole genome shotgun (WGS) entry which is preliminary data.</text>
</comment>
<dbReference type="InterPro" id="IPR018044">
    <property type="entry name" value="Peptidase_S11"/>
</dbReference>
<dbReference type="GO" id="GO:0004180">
    <property type="term" value="F:carboxypeptidase activity"/>
    <property type="evidence" value="ECO:0007669"/>
    <property type="project" value="UniProtKB-KW"/>
</dbReference>
<evidence type="ECO:0000259" key="9">
    <source>
        <dbReference type="Pfam" id="PF00768"/>
    </source>
</evidence>